<reference evidence="1 2" key="1">
    <citation type="submission" date="2024-01" db="EMBL/GenBank/DDBJ databases">
        <title>The genomes of 5 underutilized Papilionoideae crops provide insights into root nodulation and disease resistanc.</title>
        <authorList>
            <person name="Jiang F."/>
        </authorList>
    </citation>
    <scope>NUCLEOTIDE SEQUENCE [LARGE SCALE GENOMIC DNA]</scope>
    <source>
        <strain evidence="1">LVBAO_FW01</strain>
        <tissue evidence="1">Leaves</tissue>
    </source>
</reference>
<comment type="caution">
    <text evidence="1">The sequence shown here is derived from an EMBL/GenBank/DDBJ whole genome shotgun (WGS) entry which is preliminary data.</text>
</comment>
<gene>
    <name evidence="1" type="ORF">VNO77_34413</name>
</gene>
<protein>
    <submittedName>
        <fullName evidence="1">Uncharacterized protein</fullName>
    </submittedName>
</protein>
<keyword evidence="2" id="KW-1185">Reference proteome</keyword>
<dbReference type="Proteomes" id="UP001367508">
    <property type="component" value="Unassembled WGS sequence"/>
</dbReference>
<evidence type="ECO:0000313" key="1">
    <source>
        <dbReference type="EMBL" id="KAK7315834.1"/>
    </source>
</evidence>
<dbReference type="EMBL" id="JAYMYQ010000008">
    <property type="protein sequence ID" value="KAK7315834.1"/>
    <property type="molecule type" value="Genomic_DNA"/>
</dbReference>
<accession>A0AAN9KHH5</accession>
<evidence type="ECO:0000313" key="2">
    <source>
        <dbReference type="Proteomes" id="UP001367508"/>
    </source>
</evidence>
<name>A0AAN9KHH5_CANGL</name>
<organism evidence="1 2">
    <name type="scientific">Canavalia gladiata</name>
    <name type="common">Sword bean</name>
    <name type="synonym">Dolichos gladiatus</name>
    <dbReference type="NCBI Taxonomy" id="3824"/>
    <lineage>
        <taxon>Eukaryota</taxon>
        <taxon>Viridiplantae</taxon>
        <taxon>Streptophyta</taxon>
        <taxon>Embryophyta</taxon>
        <taxon>Tracheophyta</taxon>
        <taxon>Spermatophyta</taxon>
        <taxon>Magnoliopsida</taxon>
        <taxon>eudicotyledons</taxon>
        <taxon>Gunneridae</taxon>
        <taxon>Pentapetalae</taxon>
        <taxon>rosids</taxon>
        <taxon>fabids</taxon>
        <taxon>Fabales</taxon>
        <taxon>Fabaceae</taxon>
        <taxon>Papilionoideae</taxon>
        <taxon>50 kb inversion clade</taxon>
        <taxon>NPAAA clade</taxon>
        <taxon>indigoferoid/millettioid clade</taxon>
        <taxon>Phaseoleae</taxon>
        <taxon>Canavalia</taxon>
    </lineage>
</organism>
<sequence>MGSSSRHKLASCMHGNVHGSSLLHHVYHRAKSHFAPNTTCNARDINTYRVYTNGVQCLYIPLGALLGANFRYIQIGIEHGYEQNLQQSHFSFAKFLFPPAPMPPIERDGGLRCSNINHLSLDS</sequence>
<proteinExistence type="predicted"/>
<dbReference type="AlphaFoldDB" id="A0AAN9KHH5"/>